<dbReference type="GeneID" id="95325254"/>
<dbReference type="Proteomes" id="UP001652264">
    <property type="component" value="Unassembled WGS sequence"/>
</dbReference>
<sequence length="155" mass="15504">MTHQGNERNGVTDFRTRRPAVNAAVCWVAAVASLVLAAAWIWVATTEPPLSGPAVAHLALAAIGAAIAVAARRFAVGPTTAPRPRTFQALTIAAFLTGFADAALGIVSGAVGSSVRAIAAGIIVFVLGAGVALQGALLYGAAAGRASAQQPRPRA</sequence>
<feature type="transmembrane region" description="Helical" evidence="1">
    <location>
        <begin position="87"/>
        <end position="111"/>
    </location>
</feature>
<comment type="caution">
    <text evidence="2">The sequence shown here is derived from an EMBL/GenBank/DDBJ whole genome shotgun (WGS) entry which is preliminary data.</text>
</comment>
<keyword evidence="3" id="KW-1185">Reference proteome</keyword>
<protein>
    <submittedName>
        <fullName evidence="2">Uncharacterized protein</fullName>
    </submittedName>
</protein>
<proteinExistence type="predicted"/>
<keyword evidence="1" id="KW-1133">Transmembrane helix</keyword>
<feature type="transmembrane region" description="Helical" evidence="1">
    <location>
        <begin position="21"/>
        <end position="43"/>
    </location>
</feature>
<evidence type="ECO:0000313" key="3">
    <source>
        <dbReference type="Proteomes" id="UP001652264"/>
    </source>
</evidence>
<name>A0ABT2HLT0_9MICO</name>
<reference evidence="2 3" key="1">
    <citation type="submission" date="2022-08" db="EMBL/GenBank/DDBJ databases">
        <title>Taxonomy of Curtobacterium flaccumfaciens.</title>
        <authorList>
            <person name="Osdaghi E."/>
            <person name="Taghavi S.M."/>
            <person name="Hamidizade M."/>
            <person name="Abachi H."/>
            <person name="Fazliarab A."/>
            <person name="Baeyen S."/>
            <person name="Portier P."/>
            <person name="Van Vaerenbergh J."/>
            <person name="Jacques M.-A."/>
        </authorList>
    </citation>
    <scope>NUCLEOTIDE SEQUENCE [LARGE SCALE GENOMIC DNA]</scope>
    <source>
        <strain evidence="2 3">LMG8786T</strain>
    </source>
</reference>
<evidence type="ECO:0000256" key="1">
    <source>
        <dbReference type="SAM" id="Phobius"/>
    </source>
</evidence>
<keyword evidence="1" id="KW-0812">Transmembrane</keyword>
<evidence type="ECO:0000313" key="2">
    <source>
        <dbReference type="EMBL" id="MCS6524077.1"/>
    </source>
</evidence>
<feature type="transmembrane region" description="Helical" evidence="1">
    <location>
        <begin position="117"/>
        <end position="142"/>
    </location>
</feature>
<organism evidence="2 3">
    <name type="scientific">Curtobacterium citreum</name>
    <dbReference type="NCBI Taxonomy" id="2036"/>
    <lineage>
        <taxon>Bacteria</taxon>
        <taxon>Bacillati</taxon>
        <taxon>Actinomycetota</taxon>
        <taxon>Actinomycetes</taxon>
        <taxon>Micrococcales</taxon>
        <taxon>Microbacteriaceae</taxon>
        <taxon>Curtobacterium</taxon>
    </lineage>
</organism>
<gene>
    <name evidence="2" type="ORF">NYQ28_16025</name>
</gene>
<keyword evidence="1" id="KW-0472">Membrane</keyword>
<dbReference type="EMBL" id="JANVAD010000010">
    <property type="protein sequence ID" value="MCS6524077.1"/>
    <property type="molecule type" value="Genomic_DNA"/>
</dbReference>
<accession>A0ABT2HLT0</accession>
<dbReference type="RefSeq" id="WP_141862815.1">
    <property type="nucleotide sequence ID" value="NZ_BMNV01000012.1"/>
</dbReference>
<feature type="transmembrane region" description="Helical" evidence="1">
    <location>
        <begin position="55"/>
        <end position="75"/>
    </location>
</feature>